<keyword evidence="3" id="KW-1185">Reference proteome</keyword>
<dbReference type="GO" id="GO:0045747">
    <property type="term" value="P:positive regulation of Notch signaling pathway"/>
    <property type="evidence" value="ECO:0007669"/>
    <property type="project" value="TreeGrafter"/>
</dbReference>
<comment type="caution">
    <text evidence="2">The sequence shown here is derived from an EMBL/GenBank/DDBJ whole genome shotgun (WGS) entry which is preliminary data.</text>
</comment>
<dbReference type="InterPro" id="IPR027951">
    <property type="entry name" value="Nepro_N"/>
</dbReference>
<dbReference type="Pfam" id="PF14780">
    <property type="entry name" value="NEPRO_N"/>
    <property type="match status" value="1"/>
</dbReference>
<evidence type="ECO:0000259" key="1">
    <source>
        <dbReference type="Pfam" id="PF14780"/>
    </source>
</evidence>
<proteinExistence type="predicted"/>
<dbReference type="AlphaFoldDB" id="A0A232EVS1"/>
<dbReference type="PANTHER" id="PTHR34761">
    <property type="entry name" value="NUCLEOLUS AND NEURAL PROGENITOR PROTEIN"/>
    <property type="match status" value="1"/>
</dbReference>
<evidence type="ECO:0000313" key="2">
    <source>
        <dbReference type="EMBL" id="OXU22444.1"/>
    </source>
</evidence>
<dbReference type="EMBL" id="NNAY01001961">
    <property type="protein sequence ID" value="OXU22444.1"/>
    <property type="molecule type" value="Genomic_DNA"/>
</dbReference>
<feature type="domain" description="Nucleolus and neural progenitor protein-like N-terminal" evidence="1">
    <location>
        <begin position="5"/>
        <end position="185"/>
    </location>
</feature>
<accession>A0A232EVS1</accession>
<organism evidence="2 3">
    <name type="scientific">Trichomalopsis sarcophagae</name>
    <dbReference type="NCBI Taxonomy" id="543379"/>
    <lineage>
        <taxon>Eukaryota</taxon>
        <taxon>Metazoa</taxon>
        <taxon>Ecdysozoa</taxon>
        <taxon>Arthropoda</taxon>
        <taxon>Hexapoda</taxon>
        <taxon>Insecta</taxon>
        <taxon>Pterygota</taxon>
        <taxon>Neoptera</taxon>
        <taxon>Endopterygota</taxon>
        <taxon>Hymenoptera</taxon>
        <taxon>Apocrita</taxon>
        <taxon>Proctotrupomorpha</taxon>
        <taxon>Chalcidoidea</taxon>
        <taxon>Pteromalidae</taxon>
        <taxon>Pteromalinae</taxon>
        <taxon>Trichomalopsis</taxon>
    </lineage>
</organism>
<sequence length="385" mass="45174">MEILWNQINLQRPPYRSWDVSVTEFDSKRFIDSIDKILSDFKTFQVLHAEAALLSRLIYRMKSKFRSDKGLKHMEKVNRALLNYLNMAMEREYELLKEYIEINNGIISLPPRQTLEYVLVRTQGFAKLMCRVESTASIAGNFLKSRLCIGQSWTVAMIAYAVISRIWILSRHVIKKSCNWYNSIFDHMKNFKTVGISWLPDNYILPENLAEWLDLPWFNEDMEKLPIKENWDKSIFSLMKANDADEEDLNIANDTIPKNLTAISEDVNCQNDMDSVQMDMDLGQPISRLAFEETNQEEKRKKPVKVKKKKRNPKKFEKLLQVESEADLVTLLKIDSFPGLDKLQLNILQKQIKKLLLKLTEKNTRNLDEEMLKKIRKGIKKWTSS</sequence>
<dbReference type="OrthoDB" id="9899341at2759"/>
<gene>
    <name evidence="2" type="ORF">TSAR_008900</name>
</gene>
<name>A0A232EVS1_9HYME</name>
<dbReference type="InterPro" id="IPR052835">
    <property type="entry name" value="Nepro"/>
</dbReference>
<dbReference type="Proteomes" id="UP000215335">
    <property type="component" value="Unassembled WGS sequence"/>
</dbReference>
<evidence type="ECO:0000313" key="3">
    <source>
        <dbReference type="Proteomes" id="UP000215335"/>
    </source>
</evidence>
<dbReference type="STRING" id="543379.A0A232EVS1"/>
<dbReference type="GO" id="GO:0005634">
    <property type="term" value="C:nucleus"/>
    <property type="evidence" value="ECO:0007669"/>
    <property type="project" value="TreeGrafter"/>
</dbReference>
<dbReference type="PANTHER" id="PTHR34761:SF1">
    <property type="entry name" value="NUCLEOLUS AND NEURAL PROGENITOR PROTEIN"/>
    <property type="match status" value="1"/>
</dbReference>
<protein>
    <recommendedName>
        <fullName evidence="1">Nucleolus and neural progenitor protein-like N-terminal domain-containing protein</fullName>
    </recommendedName>
</protein>
<reference evidence="2 3" key="1">
    <citation type="journal article" date="2017" name="Curr. Biol.">
        <title>The Evolution of Venom by Co-option of Single-Copy Genes.</title>
        <authorList>
            <person name="Martinson E.O."/>
            <person name="Mrinalini"/>
            <person name="Kelkar Y.D."/>
            <person name="Chang C.H."/>
            <person name="Werren J.H."/>
        </authorList>
    </citation>
    <scope>NUCLEOTIDE SEQUENCE [LARGE SCALE GENOMIC DNA]</scope>
    <source>
        <strain evidence="2 3">Alberta</strain>
        <tissue evidence="2">Whole body</tissue>
    </source>
</reference>